<evidence type="ECO:0000313" key="2">
    <source>
        <dbReference type="Proteomes" id="UP001732700"/>
    </source>
</evidence>
<dbReference type="EnsemblPlants" id="AVESA.00010b.r2.1CG0117520.1">
    <property type="protein sequence ID" value="AVESA.00010b.r2.1CG0117520.1.CDS"/>
    <property type="gene ID" value="AVESA.00010b.r2.1CG0117520"/>
</dbReference>
<dbReference type="Proteomes" id="UP001732700">
    <property type="component" value="Chromosome 1C"/>
</dbReference>
<evidence type="ECO:0000313" key="1">
    <source>
        <dbReference type="EnsemblPlants" id="AVESA.00010b.r2.1CG0117520.1.CDS"/>
    </source>
</evidence>
<proteinExistence type="predicted"/>
<sequence length="398" mass="44379">MSKNDGADKTRRRRGRSPASPASLLDDENLLWEILIRLPPQPSSLPRASAVCTRWRRLATDPKFIACFRGHHRKPPLLGVFHRGNEGIVFVPVLDPPDRIPTERLDMRRYGKYGILGCRHGRVLAINWSQGELIVCEPVTGEQHRVVVPDEFRGVLINGAILCPAADDPGHVHHGGCPFKVVLMTMYADDYRPVACVYSSETGTWGDLVKTADTCELDDAGFPGALVGNAIYWLDGREGNEILVFDLDEQNNLAAIQGPSITNDFRGCSRRIIKAEHGAVGFAILSYPRFQMWQRNVNCHGGATWVLWKTIEMHDIPGLPLAGRSTILGYSEDTDAFFIFVEGYVYMVQLKSMQSKRLHQTEYIDKYHPFTSFYTPGIAIAGGHDGVESQDTLDDSTV</sequence>
<reference evidence="1" key="2">
    <citation type="submission" date="2025-09" db="UniProtKB">
        <authorList>
            <consortium name="EnsemblPlants"/>
        </authorList>
    </citation>
    <scope>IDENTIFICATION</scope>
</reference>
<keyword evidence="2" id="KW-1185">Reference proteome</keyword>
<organism evidence="1 2">
    <name type="scientific">Avena sativa</name>
    <name type="common">Oat</name>
    <dbReference type="NCBI Taxonomy" id="4498"/>
    <lineage>
        <taxon>Eukaryota</taxon>
        <taxon>Viridiplantae</taxon>
        <taxon>Streptophyta</taxon>
        <taxon>Embryophyta</taxon>
        <taxon>Tracheophyta</taxon>
        <taxon>Spermatophyta</taxon>
        <taxon>Magnoliopsida</taxon>
        <taxon>Liliopsida</taxon>
        <taxon>Poales</taxon>
        <taxon>Poaceae</taxon>
        <taxon>BOP clade</taxon>
        <taxon>Pooideae</taxon>
        <taxon>Poodae</taxon>
        <taxon>Poeae</taxon>
        <taxon>Poeae Chloroplast Group 1 (Aveneae type)</taxon>
        <taxon>Aveninae</taxon>
        <taxon>Avena</taxon>
    </lineage>
</organism>
<reference evidence="1" key="1">
    <citation type="submission" date="2021-05" db="EMBL/GenBank/DDBJ databases">
        <authorList>
            <person name="Scholz U."/>
            <person name="Mascher M."/>
            <person name="Fiebig A."/>
        </authorList>
    </citation>
    <scope>NUCLEOTIDE SEQUENCE [LARGE SCALE GENOMIC DNA]</scope>
</reference>
<protein>
    <submittedName>
        <fullName evidence="1">Uncharacterized protein</fullName>
    </submittedName>
</protein>
<name>A0ACD5TRS5_AVESA</name>
<accession>A0ACD5TRS5</accession>